<dbReference type="SMART" id="SM00267">
    <property type="entry name" value="GGDEF"/>
    <property type="match status" value="1"/>
</dbReference>
<sequence length="228" mass="25854">MKYRIEVILFISMISTGFIYGVAYHFMIMPLFGGIALHCISTGILFQAVNYLIVLFFYKKYAALKQTNKLLHTNLETDKLTELYNRRAFDNHIKSLEEHKKFSIIFIDIDNFRDFNNKYGHQTGDIVLKDVSTVIKSTVDSEGDVYRYGGEEIVVLLKDCSKDKAEKIAENIRIGMNKLHTNSFLRITLSLGVACHPEDGCDVYETIKASDSALLQAKSKGKNCVVAC</sequence>
<keyword evidence="1" id="KW-1133">Transmembrane helix</keyword>
<feature type="transmembrane region" description="Helical" evidence="1">
    <location>
        <begin position="35"/>
        <end position="58"/>
    </location>
</feature>
<reference evidence="3 4" key="1">
    <citation type="submission" date="2018-01" db="EMBL/GenBank/DDBJ databases">
        <title>Genome Sequencing and Assembly of Anaerobacter polyendosporus strain CT4.</title>
        <authorList>
            <person name="Tachaapaikoon C."/>
            <person name="Sutheeworapong S."/>
            <person name="Jenjaroenpun P."/>
            <person name="Wongsurawat T."/>
            <person name="Nookeaw I."/>
            <person name="Cheawchanlertfa P."/>
            <person name="Kosugi A."/>
            <person name="Cheevadhanarak S."/>
            <person name="Ratanakhanokchai K."/>
        </authorList>
    </citation>
    <scope>NUCLEOTIDE SEQUENCE [LARGE SCALE GENOMIC DNA]</scope>
    <source>
        <strain evidence="3 4">CT4</strain>
    </source>
</reference>
<proteinExistence type="predicted"/>
<dbReference type="PROSITE" id="PS50887">
    <property type="entry name" value="GGDEF"/>
    <property type="match status" value="1"/>
</dbReference>
<evidence type="ECO:0000256" key="1">
    <source>
        <dbReference type="SAM" id="Phobius"/>
    </source>
</evidence>
<evidence type="ECO:0000259" key="2">
    <source>
        <dbReference type="PROSITE" id="PS50887"/>
    </source>
</evidence>
<feature type="domain" description="GGDEF" evidence="2">
    <location>
        <begin position="100"/>
        <end position="228"/>
    </location>
</feature>
<dbReference type="Gene3D" id="3.30.70.270">
    <property type="match status" value="1"/>
</dbReference>
<dbReference type="EMBL" id="CP025746">
    <property type="protein sequence ID" value="QAA32831.1"/>
    <property type="molecule type" value="Genomic_DNA"/>
</dbReference>
<dbReference type="GO" id="GO:0052621">
    <property type="term" value="F:diguanylate cyclase activity"/>
    <property type="evidence" value="ECO:0007669"/>
    <property type="project" value="TreeGrafter"/>
</dbReference>
<dbReference type="OrthoDB" id="9805474at2"/>
<dbReference type="InterPro" id="IPR043128">
    <property type="entry name" value="Rev_trsase/Diguanyl_cyclase"/>
</dbReference>
<dbReference type="SUPFAM" id="SSF55073">
    <property type="entry name" value="Nucleotide cyclase"/>
    <property type="match status" value="1"/>
</dbReference>
<dbReference type="Proteomes" id="UP000286268">
    <property type="component" value="Chromosome"/>
</dbReference>
<protein>
    <submittedName>
        <fullName evidence="3">GGDEF domain-containing protein</fullName>
    </submittedName>
</protein>
<evidence type="ECO:0000313" key="4">
    <source>
        <dbReference type="Proteomes" id="UP000286268"/>
    </source>
</evidence>
<gene>
    <name evidence="3" type="ORF">C1I91_14920</name>
</gene>
<dbReference type="PANTHER" id="PTHR45138">
    <property type="entry name" value="REGULATORY COMPONENTS OF SENSORY TRANSDUCTION SYSTEM"/>
    <property type="match status" value="1"/>
</dbReference>
<dbReference type="KEGG" id="cmah:C1I91_14920"/>
<dbReference type="CDD" id="cd01949">
    <property type="entry name" value="GGDEF"/>
    <property type="match status" value="1"/>
</dbReference>
<accession>A0A3R5U676</accession>
<dbReference type="Pfam" id="PF00990">
    <property type="entry name" value="GGDEF"/>
    <property type="match status" value="1"/>
</dbReference>
<dbReference type="InterPro" id="IPR029787">
    <property type="entry name" value="Nucleotide_cyclase"/>
</dbReference>
<dbReference type="InterPro" id="IPR000160">
    <property type="entry name" value="GGDEF_dom"/>
</dbReference>
<dbReference type="InterPro" id="IPR050469">
    <property type="entry name" value="Diguanylate_Cyclase"/>
</dbReference>
<keyword evidence="1" id="KW-0472">Membrane</keyword>
<dbReference type="PANTHER" id="PTHR45138:SF9">
    <property type="entry name" value="DIGUANYLATE CYCLASE DGCM-RELATED"/>
    <property type="match status" value="1"/>
</dbReference>
<organism evidence="3 4">
    <name type="scientific">Clostridium manihotivorum</name>
    <dbReference type="NCBI Taxonomy" id="2320868"/>
    <lineage>
        <taxon>Bacteria</taxon>
        <taxon>Bacillati</taxon>
        <taxon>Bacillota</taxon>
        <taxon>Clostridia</taxon>
        <taxon>Eubacteriales</taxon>
        <taxon>Clostridiaceae</taxon>
        <taxon>Clostridium</taxon>
    </lineage>
</organism>
<dbReference type="FunFam" id="3.30.70.270:FF:000001">
    <property type="entry name" value="Diguanylate cyclase domain protein"/>
    <property type="match status" value="1"/>
</dbReference>
<name>A0A3R5U676_9CLOT</name>
<feature type="transmembrane region" description="Helical" evidence="1">
    <location>
        <begin position="7"/>
        <end position="29"/>
    </location>
</feature>
<dbReference type="AlphaFoldDB" id="A0A3R5U676"/>
<keyword evidence="1" id="KW-0812">Transmembrane</keyword>
<evidence type="ECO:0000313" key="3">
    <source>
        <dbReference type="EMBL" id="QAA32831.1"/>
    </source>
</evidence>
<keyword evidence="4" id="KW-1185">Reference proteome</keyword>
<dbReference type="NCBIfam" id="TIGR00254">
    <property type="entry name" value="GGDEF"/>
    <property type="match status" value="1"/>
</dbReference>
<dbReference type="RefSeq" id="WP_128213570.1">
    <property type="nucleotide sequence ID" value="NZ_CP025746.1"/>
</dbReference>